<keyword evidence="5" id="KW-0378">Hydrolase</keyword>
<dbReference type="PROSITE" id="PS00616">
    <property type="entry name" value="HIS_ACID_PHOSPHAT_1"/>
    <property type="match status" value="1"/>
</dbReference>
<evidence type="ECO:0000256" key="7">
    <source>
        <dbReference type="ARBA" id="ARBA00023157"/>
    </source>
</evidence>
<evidence type="ECO:0000256" key="5">
    <source>
        <dbReference type="ARBA" id="ARBA00022801"/>
    </source>
</evidence>
<keyword evidence="6 9" id="KW-0694">RNA-binding</keyword>
<feature type="compositionally biased region" description="Low complexity" evidence="10">
    <location>
        <begin position="324"/>
        <end position="335"/>
    </location>
</feature>
<protein>
    <recommendedName>
        <fullName evidence="3">acid phosphatase</fullName>
        <ecNumber evidence="3">3.1.3.2</ecNumber>
    </recommendedName>
</protein>
<feature type="compositionally biased region" description="Gly residues" evidence="10">
    <location>
        <begin position="280"/>
        <end position="310"/>
    </location>
</feature>
<evidence type="ECO:0000256" key="3">
    <source>
        <dbReference type="ARBA" id="ARBA00012646"/>
    </source>
</evidence>
<evidence type="ECO:0000256" key="9">
    <source>
        <dbReference type="PROSITE-ProRule" id="PRU00176"/>
    </source>
</evidence>
<evidence type="ECO:0000256" key="8">
    <source>
        <dbReference type="ARBA" id="ARBA00023180"/>
    </source>
</evidence>
<dbReference type="Proteomes" id="UP000295192">
    <property type="component" value="Unassembled WGS sequence"/>
</dbReference>
<evidence type="ECO:0000313" key="13">
    <source>
        <dbReference type="EMBL" id="TDG49786.1"/>
    </source>
</evidence>
<comment type="caution">
    <text evidence="13">The sequence shown here is derived from an EMBL/GenBank/DDBJ whole genome shotgun (WGS) entry which is preliminary data.</text>
</comment>
<dbReference type="CDD" id="cd07061">
    <property type="entry name" value="HP_HAP_like"/>
    <property type="match status" value="1"/>
</dbReference>
<keyword evidence="11" id="KW-0812">Transmembrane</keyword>
<dbReference type="SMART" id="SM00360">
    <property type="entry name" value="RRM"/>
    <property type="match status" value="1"/>
</dbReference>
<dbReference type="InterPro" id="IPR035979">
    <property type="entry name" value="RBD_domain_sf"/>
</dbReference>
<dbReference type="GO" id="GO:0003993">
    <property type="term" value="F:acid phosphatase activity"/>
    <property type="evidence" value="ECO:0007669"/>
    <property type="project" value="UniProtKB-EC"/>
</dbReference>
<dbReference type="Gene3D" id="3.40.50.1240">
    <property type="entry name" value="Phosphoglycerate mutase-like"/>
    <property type="match status" value="1"/>
</dbReference>
<dbReference type="InterPro" id="IPR033379">
    <property type="entry name" value="Acid_Pase_AS"/>
</dbReference>
<dbReference type="PROSITE" id="PS00778">
    <property type="entry name" value="HIS_ACID_PHOSPHAT_2"/>
    <property type="match status" value="1"/>
</dbReference>
<proteinExistence type="inferred from homology"/>
<dbReference type="PANTHER" id="PTHR11567:SF211">
    <property type="entry name" value="PROSTATIC ACID PHOSPHATASE"/>
    <property type="match status" value="1"/>
</dbReference>
<dbReference type="STRING" id="7232.A0A484BLP4"/>
<evidence type="ECO:0000256" key="11">
    <source>
        <dbReference type="SAM" id="Phobius"/>
    </source>
</evidence>
<dbReference type="GO" id="GO:0003723">
    <property type="term" value="F:RNA binding"/>
    <property type="evidence" value="ECO:0007669"/>
    <property type="project" value="UniProtKB-UniRule"/>
</dbReference>
<reference evidence="13 14" key="1">
    <citation type="journal article" date="2019" name="J. Hered.">
        <title>An Improved Genome Assembly for Drosophila navojoa, the Basal Species in the mojavensis Cluster.</title>
        <authorList>
            <person name="Vanderlinde T."/>
            <person name="Dupim E.G."/>
            <person name="Nazario-Yepiz N.O."/>
            <person name="Carvalho A.B."/>
        </authorList>
    </citation>
    <scope>NUCLEOTIDE SEQUENCE [LARGE SCALE GENOMIC DNA]</scope>
    <source>
        <strain evidence="13">Navoj_Jal97</strain>
        <tissue evidence="13">Whole organism</tissue>
    </source>
</reference>
<dbReference type="EMBL" id="LSRL02000020">
    <property type="protein sequence ID" value="TDG49786.1"/>
    <property type="molecule type" value="Genomic_DNA"/>
</dbReference>
<dbReference type="Gene3D" id="3.30.70.330">
    <property type="match status" value="1"/>
</dbReference>
<dbReference type="SUPFAM" id="SSF53254">
    <property type="entry name" value="Phosphoglycerate mutase-like"/>
    <property type="match status" value="1"/>
</dbReference>
<feature type="compositionally biased region" description="Polar residues" evidence="10">
    <location>
        <begin position="114"/>
        <end position="140"/>
    </location>
</feature>
<keyword evidence="11" id="KW-1133">Transmembrane helix</keyword>
<organism evidence="13 14">
    <name type="scientific">Drosophila navojoa</name>
    <name type="common">Fruit fly</name>
    <dbReference type="NCBI Taxonomy" id="7232"/>
    <lineage>
        <taxon>Eukaryota</taxon>
        <taxon>Metazoa</taxon>
        <taxon>Ecdysozoa</taxon>
        <taxon>Arthropoda</taxon>
        <taxon>Hexapoda</taxon>
        <taxon>Insecta</taxon>
        <taxon>Pterygota</taxon>
        <taxon>Neoptera</taxon>
        <taxon>Endopterygota</taxon>
        <taxon>Diptera</taxon>
        <taxon>Brachycera</taxon>
        <taxon>Muscomorpha</taxon>
        <taxon>Ephydroidea</taxon>
        <taxon>Drosophilidae</taxon>
        <taxon>Drosophila</taxon>
    </lineage>
</organism>
<evidence type="ECO:0000256" key="4">
    <source>
        <dbReference type="ARBA" id="ARBA00022729"/>
    </source>
</evidence>
<feature type="region of interest" description="Disordered" evidence="10">
    <location>
        <begin position="248"/>
        <end position="335"/>
    </location>
</feature>
<dbReference type="AlphaFoldDB" id="A0A484BLP4"/>
<dbReference type="InterPro" id="IPR000504">
    <property type="entry name" value="RRM_dom"/>
</dbReference>
<sequence>MSTAKVFVGSLPPGCKPEELRHLFTNYGVVVECDIMNRCGFVHLETIEMAEAAIAALNGVEFKGQPIVVEPGRPKDRRGGGGGGGVGGVGGGSGGAGGGTGNRRPMPGRGGNTFSRGSHSSGNSFRSAGGNRSSSTNGSQFGPVRNEGNFRQPRSTPYSKGLPQHNQNFDGPTQPFKNKFSQGMTPNDYYGNSSIGAGAGGSQRSGGSSHNIGQDRRGFALPAVDHHHHQQQQQSHHHQVPFAAKQSRFGNSPMVPSGSADAGGMYQRNRNNSVMSSGSHQGGGRGGFNASRGGFGGRGSGFSGRRGGASSGNMSQNFNKHGPANNNHNSHNRNAANAYHSDFPPLVECLIKITFVYESFSTAKYTYSDPYTHKQTVLMMFTNDSCYCLKAFVFLLISICCLEVDSADVQSSLPGQLKFAHVIYRHGDRMPVDPYPTDPWNDRKYWPTGWGQLTNRGKFQHYQLGKWLRSRYSSLLDTKFDNEQIFVQSTDVDRTLMSAESNLAGLYEPVGDDVWNAQIKWQPIPVHTIPEKEDAILAAKAPCPAFDYYLETFKNSDQFQSLFARYKKLFNYLSSNSGRVVDSFIGAQYLNNTLFIETLYNKTLPVWAKKVYGSSELTYASNFAFSINTYTRQLARLKAGPLLKDVLNRLETKHKKQLRPDRNVFIYSAHDTTVASLLNTLKLFQLHSPPYTACILFELRVDDNDAPFVSVFYKNTTAEPLPMDIPGCGVSCPLSKMFQLYDDVLPDNWAQECKRSTLTMTYEEANLGAATGILIGIIAILLLASYGLMVYYRRRDYKMHNSYAQMA</sequence>
<comment type="similarity">
    <text evidence="2">Belongs to the histidine acid phosphatase family.</text>
</comment>
<gene>
    <name evidence="13" type="ORF">AWZ03_003774</name>
</gene>
<feature type="domain" description="RRM" evidence="12">
    <location>
        <begin position="4"/>
        <end position="74"/>
    </location>
</feature>
<dbReference type="PANTHER" id="PTHR11567">
    <property type="entry name" value="ACID PHOSPHATASE-RELATED"/>
    <property type="match status" value="1"/>
</dbReference>
<keyword evidence="8" id="KW-0325">Glycoprotein</keyword>
<evidence type="ECO:0000259" key="12">
    <source>
        <dbReference type="PROSITE" id="PS50102"/>
    </source>
</evidence>
<dbReference type="InterPro" id="IPR000560">
    <property type="entry name" value="His_Pase_clade-2"/>
</dbReference>
<evidence type="ECO:0000313" key="14">
    <source>
        <dbReference type="Proteomes" id="UP000295192"/>
    </source>
</evidence>
<dbReference type="SUPFAM" id="SSF54928">
    <property type="entry name" value="RNA-binding domain, RBD"/>
    <property type="match status" value="1"/>
</dbReference>
<dbReference type="InterPro" id="IPR012677">
    <property type="entry name" value="Nucleotide-bd_a/b_plait_sf"/>
</dbReference>
<feature type="region of interest" description="Disordered" evidence="10">
    <location>
        <begin position="68"/>
        <end position="215"/>
    </location>
</feature>
<accession>A0A484BLP4</accession>
<evidence type="ECO:0000256" key="6">
    <source>
        <dbReference type="ARBA" id="ARBA00022884"/>
    </source>
</evidence>
<keyword evidence="7" id="KW-1015">Disulfide bond</keyword>
<evidence type="ECO:0000256" key="1">
    <source>
        <dbReference type="ARBA" id="ARBA00000032"/>
    </source>
</evidence>
<feature type="transmembrane region" description="Helical" evidence="11">
    <location>
        <begin position="767"/>
        <end position="792"/>
    </location>
</feature>
<dbReference type="PROSITE" id="PS50102">
    <property type="entry name" value="RRM"/>
    <property type="match status" value="1"/>
</dbReference>
<keyword evidence="11" id="KW-0472">Membrane</keyword>
<feature type="compositionally biased region" description="Polar residues" evidence="10">
    <location>
        <begin position="152"/>
        <end position="185"/>
    </location>
</feature>
<dbReference type="OrthoDB" id="10257284at2759"/>
<keyword evidence="14" id="KW-1185">Reference proteome</keyword>
<dbReference type="InterPro" id="IPR029033">
    <property type="entry name" value="His_PPase_superfam"/>
</dbReference>
<dbReference type="Pfam" id="PF00328">
    <property type="entry name" value="His_Phos_2"/>
    <property type="match status" value="1"/>
</dbReference>
<dbReference type="InterPro" id="IPR050645">
    <property type="entry name" value="Histidine_acid_phosphatase"/>
</dbReference>
<dbReference type="EC" id="3.1.3.2" evidence="3"/>
<evidence type="ECO:0000256" key="2">
    <source>
        <dbReference type="ARBA" id="ARBA00005375"/>
    </source>
</evidence>
<dbReference type="OMA" id="QECKRST"/>
<name>A0A484BLP4_DRONA</name>
<feature type="compositionally biased region" description="Gly residues" evidence="10">
    <location>
        <begin position="80"/>
        <end position="101"/>
    </location>
</feature>
<evidence type="ECO:0000256" key="10">
    <source>
        <dbReference type="SAM" id="MobiDB-lite"/>
    </source>
</evidence>
<keyword evidence="4" id="KW-0732">Signal</keyword>
<comment type="catalytic activity">
    <reaction evidence="1">
        <text>a phosphate monoester + H2O = an alcohol + phosphate</text>
        <dbReference type="Rhea" id="RHEA:15017"/>
        <dbReference type="ChEBI" id="CHEBI:15377"/>
        <dbReference type="ChEBI" id="CHEBI:30879"/>
        <dbReference type="ChEBI" id="CHEBI:43474"/>
        <dbReference type="ChEBI" id="CHEBI:67140"/>
        <dbReference type="EC" id="3.1.3.2"/>
    </reaction>
</comment>
<dbReference type="Pfam" id="PF00076">
    <property type="entry name" value="RRM_1"/>
    <property type="match status" value="1"/>
</dbReference>